<evidence type="ECO:0000256" key="6">
    <source>
        <dbReference type="ARBA" id="ARBA00022989"/>
    </source>
</evidence>
<keyword evidence="4 8" id="KW-0133">Cell shape</keyword>
<reference evidence="10 11" key="1">
    <citation type="submission" date="2023-07" db="EMBL/GenBank/DDBJ databases">
        <title>Genomic Encyclopedia of Type Strains, Phase IV (KMG-IV): sequencing the most valuable type-strain genomes for metagenomic binning, comparative biology and taxonomic classification.</title>
        <authorList>
            <person name="Goeker M."/>
        </authorList>
    </citation>
    <scope>NUCLEOTIDE SEQUENCE [LARGE SCALE GENOMIC DNA]</scope>
    <source>
        <strain evidence="10 11">DSM 17740</strain>
    </source>
</reference>
<keyword evidence="8 9" id="KW-0813">Transport</keyword>
<feature type="transmembrane region" description="Helical" evidence="8">
    <location>
        <begin position="412"/>
        <end position="434"/>
    </location>
</feature>
<feature type="transmembrane region" description="Helical" evidence="8">
    <location>
        <begin position="318"/>
        <end position="342"/>
    </location>
</feature>
<dbReference type="RefSeq" id="WP_307336948.1">
    <property type="nucleotide sequence ID" value="NZ_JAUSUQ010000004.1"/>
</dbReference>
<feature type="transmembrane region" description="Helical" evidence="8">
    <location>
        <begin position="93"/>
        <end position="116"/>
    </location>
</feature>
<keyword evidence="7 8" id="KW-0472">Membrane</keyword>
<feature type="transmembrane region" description="Helical" evidence="8">
    <location>
        <begin position="354"/>
        <end position="374"/>
    </location>
</feature>
<feature type="transmembrane region" description="Helical" evidence="8">
    <location>
        <begin position="484"/>
        <end position="504"/>
    </location>
</feature>
<feature type="transmembrane region" description="Helical" evidence="8">
    <location>
        <begin position="136"/>
        <end position="158"/>
    </location>
</feature>
<feature type="transmembrane region" description="Helical" evidence="8">
    <location>
        <begin position="165"/>
        <end position="186"/>
    </location>
</feature>
<dbReference type="PANTHER" id="PTHR47019:SF1">
    <property type="entry name" value="LIPID II FLIPPASE MURJ"/>
    <property type="match status" value="1"/>
</dbReference>
<feature type="transmembrane region" description="Helical" evidence="8">
    <location>
        <begin position="279"/>
        <end position="297"/>
    </location>
</feature>
<dbReference type="NCBIfam" id="TIGR01695">
    <property type="entry name" value="murJ_mviN"/>
    <property type="match status" value="1"/>
</dbReference>
<evidence type="ECO:0000256" key="4">
    <source>
        <dbReference type="ARBA" id="ARBA00022960"/>
    </source>
</evidence>
<evidence type="ECO:0000256" key="9">
    <source>
        <dbReference type="PIRNR" id="PIRNR002869"/>
    </source>
</evidence>
<keyword evidence="6 8" id="KW-1133">Transmembrane helix</keyword>
<evidence type="ECO:0000313" key="10">
    <source>
        <dbReference type="EMBL" id="MDQ0338495.1"/>
    </source>
</evidence>
<keyword evidence="2 8" id="KW-1003">Cell membrane</keyword>
<dbReference type="PRINTS" id="PR01806">
    <property type="entry name" value="VIRFACTRMVIN"/>
</dbReference>
<gene>
    <name evidence="8" type="primary">murJ</name>
    <name evidence="10" type="ORF">J2S00_001281</name>
</gene>
<accession>A0ABU0CQ27</accession>
<protein>
    <recommendedName>
        <fullName evidence="8">Probable lipid II flippase MurJ</fullName>
    </recommendedName>
</protein>
<evidence type="ECO:0000256" key="5">
    <source>
        <dbReference type="ARBA" id="ARBA00022984"/>
    </source>
</evidence>
<organism evidence="10 11">
    <name type="scientific">Caldalkalibacillus uzonensis</name>
    <dbReference type="NCBI Taxonomy" id="353224"/>
    <lineage>
        <taxon>Bacteria</taxon>
        <taxon>Bacillati</taxon>
        <taxon>Bacillota</taxon>
        <taxon>Bacilli</taxon>
        <taxon>Bacillales</taxon>
        <taxon>Bacillaceae</taxon>
        <taxon>Caldalkalibacillus</taxon>
    </lineage>
</organism>
<evidence type="ECO:0000256" key="2">
    <source>
        <dbReference type="ARBA" id="ARBA00022475"/>
    </source>
</evidence>
<comment type="function">
    <text evidence="8 9">Involved in peptidoglycan biosynthesis. Transports lipid-linked peptidoglycan precursors from the inner to the outer leaflet of the cytoplasmic membrane.</text>
</comment>
<dbReference type="InterPro" id="IPR004268">
    <property type="entry name" value="MurJ"/>
</dbReference>
<comment type="subcellular location">
    <subcellularLocation>
        <location evidence="1 8">Cell membrane</location>
        <topology evidence="1 8">Multi-pass membrane protein</topology>
    </subcellularLocation>
</comment>
<keyword evidence="3 8" id="KW-0812">Transmembrane</keyword>
<dbReference type="EMBL" id="JAUSUQ010000004">
    <property type="protein sequence ID" value="MDQ0338495.1"/>
    <property type="molecule type" value="Genomic_DNA"/>
</dbReference>
<feature type="transmembrane region" description="Helical" evidence="8">
    <location>
        <begin position="192"/>
        <end position="216"/>
    </location>
</feature>
<evidence type="ECO:0000256" key="1">
    <source>
        <dbReference type="ARBA" id="ARBA00004651"/>
    </source>
</evidence>
<sequence>MVNQASSVSPLRKIFGATVLIMGVTVFSRLMGFIRELFMAAKYGTSMEADAFVAAFTIPTLLLTIIGGALSATLIPLIIKLKTENHLVRIEKLLGSVFVFICFSLTSIAISLYFLMDEFVKIYVSGFSPEGLTLTAEMLIIILPAFVLIGLIGFLSAILNASQHYLAPAMGSLFYNGGIIIGLVYFSSQFGVQSLMVGMAVGISVHFLILIVVNIYKKNYFKPHLTINQDLKQFARLIFPIFLSMAAFQVNFIVDRMMGSTLDEGSLAALNYAQRVTQLPQSIFVGALVLPLLPVVAEQISKHDMESTNRLLLQCYRLIAIVLFPIMAVLIILPEPIISILFQRGQFDIQSVHLTSTALVFYSLTLFSFAMRDIMTRTFYALHDTWTPVVNNLILVALNIGFMLILVPRYGIIGIAGSTSLAAFIAYIRLRFILNKKLSMQNYGRQQTNAWRQIILNVIIFSAVVYSFYHLGAQILTNPSGWHLWVRTLSSFILGSVVYLLLVFRLNTEEVIWLKERLRLTKRKTH</sequence>
<comment type="pathway">
    <text evidence="8">Cell wall biogenesis; peptidoglycan biosynthesis.</text>
</comment>
<feature type="transmembrane region" description="Helical" evidence="8">
    <location>
        <begin position="386"/>
        <end position="406"/>
    </location>
</feature>
<keyword evidence="8 9" id="KW-0961">Cell wall biogenesis/degradation</keyword>
<proteinExistence type="inferred from homology"/>
<keyword evidence="5 8" id="KW-0573">Peptidoglycan synthesis</keyword>
<name>A0ABU0CQ27_9BACI</name>
<evidence type="ECO:0000256" key="3">
    <source>
        <dbReference type="ARBA" id="ARBA00022692"/>
    </source>
</evidence>
<dbReference type="Pfam" id="PF03023">
    <property type="entry name" value="MurJ"/>
    <property type="match status" value="1"/>
</dbReference>
<evidence type="ECO:0000313" key="11">
    <source>
        <dbReference type="Proteomes" id="UP001232445"/>
    </source>
</evidence>
<comment type="caution">
    <text evidence="10">The sequence shown here is derived from an EMBL/GenBank/DDBJ whole genome shotgun (WGS) entry which is preliminary data.</text>
</comment>
<feature type="transmembrane region" description="Helical" evidence="8">
    <location>
        <begin position="54"/>
        <end position="81"/>
    </location>
</feature>
<keyword evidence="11" id="KW-1185">Reference proteome</keyword>
<feature type="transmembrane region" description="Helical" evidence="8">
    <location>
        <begin position="237"/>
        <end position="254"/>
    </location>
</feature>
<dbReference type="InterPro" id="IPR051050">
    <property type="entry name" value="Lipid_II_flippase_MurJ/MviN"/>
</dbReference>
<evidence type="ECO:0000256" key="7">
    <source>
        <dbReference type="ARBA" id="ARBA00023136"/>
    </source>
</evidence>
<dbReference type="PIRSF" id="PIRSF002869">
    <property type="entry name" value="MviN"/>
    <property type="match status" value="1"/>
</dbReference>
<dbReference type="PANTHER" id="PTHR47019">
    <property type="entry name" value="LIPID II FLIPPASE MURJ"/>
    <property type="match status" value="1"/>
</dbReference>
<dbReference type="Proteomes" id="UP001232445">
    <property type="component" value="Unassembled WGS sequence"/>
</dbReference>
<dbReference type="CDD" id="cd13123">
    <property type="entry name" value="MATE_MurJ_like"/>
    <property type="match status" value="1"/>
</dbReference>
<dbReference type="HAMAP" id="MF_02078">
    <property type="entry name" value="MurJ_MviN"/>
    <property type="match status" value="1"/>
</dbReference>
<comment type="similarity">
    <text evidence="8 9">Belongs to the MurJ/MviN family.</text>
</comment>
<evidence type="ECO:0000256" key="8">
    <source>
        <dbReference type="HAMAP-Rule" id="MF_02078"/>
    </source>
</evidence>
<feature type="transmembrane region" description="Helical" evidence="8">
    <location>
        <begin position="14"/>
        <end position="34"/>
    </location>
</feature>
<feature type="transmembrane region" description="Helical" evidence="8">
    <location>
        <begin position="454"/>
        <end position="472"/>
    </location>
</feature>